<dbReference type="AlphaFoldDB" id="A0A653D176"/>
<keyword evidence="4" id="KW-0963">Cytoplasm</keyword>
<dbReference type="PROSITE" id="PS50067">
    <property type="entry name" value="KINESIN_MOTOR_2"/>
    <property type="match status" value="1"/>
</dbReference>
<dbReference type="InterPro" id="IPR027640">
    <property type="entry name" value="Kinesin-like_fam"/>
</dbReference>
<evidence type="ECO:0000256" key="4">
    <source>
        <dbReference type="ARBA" id="ARBA00023212"/>
    </source>
</evidence>
<sequence>MIACISPSSRDYMETLSTLRYANRAKNIHNKPKINEDPKDAILRQYQEEIDRLKALLQDNQTKQLPDDLKFIPCSEINQNLQSRNSELDAKRDRLLQEYQEEMKKLKNLHESEKQEKESILKQIEAIKEEYNRNIKKLNEEIEEKGRKELCSQEEILNRIEALKAAMIGGERANDKELSERRKRKKMEAEKRARELLHNQYKDISQELSLKTDALRKYRHKVKVLEKEISDIQSEFESERQDYLEAIRKQDRQVKLFTQISEKLAGNLRKEYESQKYKLPELIVIRTRLPPPGQSTQSESCFFNEEKLQSVDGSIVDTYFQPTMKRANELLNQSSKVDPHKVINTWRDFTKRKSPDNLSNPLSPASSSNSPKTGILNNGWTNGSPTNESFIKKPFRLEALPNIVKNRKQRLNTLELL</sequence>
<accession>A0A653D176</accession>
<feature type="coiled-coil region" evidence="6">
    <location>
        <begin position="187"/>
        <end position="242"/>
    </location>
</feature>
<comment type="subcellular location">
    <subcellularLocation>
        <location evidence="1">Cytoplasm</location>
        <location evidence="1">Cytoskeleton</location>
    </subcellularLocation>
</comment>
<organism evidence="9 10">
    <name type="scientific">Callosobruchus maculatus</name>
    <name type="common">Southern cowpea weevil</name>
    <name type="synonym">Pulse bruchid</name>
    <dbReference type="NCBI Taxonomy" id="64391"/>
    <lineage>
        <taxon>Eukaryota</taxon>
        <taxon>Metazoa</taxon>
        <taxon>Ecdysozoa</taxon>
        <taxon>Arthropoda</taxon>
        <taxon>Hexapoda</taxon>
        <taxon>Insecta</taxon>
        <taxon>Pterygota</taxon>
        <taxon>Neoptera</taxon>
        <taxon>Endopterygota</taxon>
        <taxon>Coleoptera</taxon>
        <taxon>Polyphaga</taxon>
        <taxon>Cucujiformia</taxon>
        <taxon>Chrysomeloidea</taxon>
        <taxon>Chrysomelidae</taxon>
        <taxon>Bruchinae</taxon>
        <taxon>Bruchini</taxon>
        <taxon>Callosobruchus</taxon>
    </lineage>
</organism>
<evidence type="ECO:0000256" key="3">
    <source>
        <dbReference type="ARBA" id="ARBA00022840"/>
    </source>
</evidence>
<feature type="compositionally biased region" description="Low complexity" evidence="7">
    <location>
        <begin position="356"/>
        <end position="371"/>
    </location>
</feature>
<reference evidence="9 10" key="1">
    <citation type="submission" date="2019-01" db="EMBL/GenBank/DDBJ databases">
        <authorList>
            <person name="Sayadi A."/>
        </authorList>
    </citation>
    <scope>NUCLEOTIDE SEQUENCE [LARGE SCALE GENOMIC DNA]</scope>
</reference>
<evidence type="ECO:0000259" key="8">
    <source>
        <dbReference type="PROSITE" id="PS50067"/>
    </source>
</evidence>
<dbReference type="InterPro" id="IPR027417">
    <property type="entry name" value="P-loop_NTPase"/>
</dbReference>
<name>A0A653D176_CALMS</name>
<dbReference type="Proteomes" id="UP000410492">
    <property type="component" value="Unassembled WGS sequence"/>
</dbReference>
<dbReference type="GO" id="GO:0003777">
    <property type="term" value="F:microtubule motor activity"/>
    <property type="evidence" value="ECO:0007669"/>
    <property type="project" value="InterPro"/>
</dbReference>
<dbReference type="SUPFAM" id="SSF52540">
    <property type="entry name" value="P-loop containing nucleoside triphosphate hydrolases"/>
    <property type="match status" value="1"/>
</dbReference>
<dbReference type="PANTHER" id="PTHR47969">
    <property type="entry name" value="CHROMOSOME-ASSOCIATED KINESIN KIF4A-RELATED"/>
    <property type="match status" value="1"/>
</dbReference>
<evidence type="ECO:0000256" key="5">
    <source>
        <dbReference type="PROSITE-ProRule" id="PRU00283"/>
    </source>
</evidence>
<feature type="coiled-coil region" evidence="6">
    <location>
        <begin position="43"/>
        <end position="148"/>
    </location>
</feature>
<dbReference type="GO" id="GO:0015630">
    <property type="term" value="C:microtubule cytoskeleton"/>
    <property type="evidence" value="ECO:0007669"/>
    <property type="project" value="UniProtKB-ARBA"/>
</dbReference>
<comment type="caution">
    <text evidence="5">Lacks conserved residue(s) required for the propagation of feature annotation.</text>
</comment>
<dbReference type="InterPro" id="IPR036961">
    <property type="entry name" value="Kinesin_motor_dom_sf"/>
</dbReference>
<feature type="region of interest" description="Disordered" evidence="7">
    <location>
        <begin position="348"/>
        <end position="383"/>
    </location>
</feature>
<evidence type="ECO:0000256" key="6">
    <source>
        <dbReference type="SAM" id="Coils"/>
    </source>
</evidence>
<evidence type="ECO:0000313" key="10">
    <source>
        <dbReference type="Proteomes" id="UP000410492"/>
    </source>
</evidence>
<keyword evidence="4" id="KW-0206">Cytoskeleton</keyword>
<dbReference type="GO" id="GO:0007018">
    <property type="term" value="P:microtubule-based movement"/>
    <property type="evidence" value="ECO:0007669"/>
    <property type="project" value="InterPro"/>
</dbReference>
<dbReference type="Gene3D" id="3.40.850.10">
    <property type="entry name" value="Kinesin motor domain"/>
    <property type="match status" value="1"/>
</dbReference>
<keyword evidence="2" id="KW-0547">Nucleotide-binding</keyword>
<protein>
    <recommendedName>
        <fullName evidence="8">Kinesin motor domain-containing protein</fullName>
    </recommendedName>
</protein>
<evidence type="ECO:0000256" key="2">
    <source>
        <dbReference type="ARBA" id="ARBA00022741"/>
    </source>
</evidence>
<evidence type="ECO:0000313" key="9">
    <source>
        <dbReference type="EMBL" id="VEN53901.1"/>
    </source>
</evidence>
<evidence type="ECO:0000256" key="1">
    <source>
        <dbReference type="ARBA" id="ARBA00004245"/>
    </source>
</evidence>
<dbReference type="EMBL" id="CAACVG010009696">
    <property type="protein sequence ID" value="VEN53901.1"/>
    <property type="molecule type" value="Genomic_DNA"/>
</dbReference>
<dbReference type="GO" id="GO:0005524">
    <property type="term" value="F:ATP binding"/>
    <property type="evidence" value="ECO:0007669"/>
    <property type="project" value="UniProtKB-KW"/>
</dbReference>
<proteinExistence type="inferred from homology"/>
<gene>
    <name evidence="9" type="ORF">CALMAC_LOCUS13557</name>
</gene>
<feature type="domain" description="Kinesin motor" evidence="8">
    <location>
        <begin position="1"/>
        <end position="28"/>
    </location>
</feature>
<keyword evidence="3" id="KW-0067">ATP-binding</keyword>
<dbReference type="InterPro" id="IPR001752">
    <property type="entry name" value="Kinesin_motor_dom"/>
</dbReference>
<evidence type="ECO:0000256" key="7">
    <source>
        <dbReference type="SAM" id="MobiDB-lite"/>
    </source>
</evidence>
<comment type="similarity">
    <text evidence="5">Belongs to the TRAFAC class myosin-kinesin ATPase superfamily. Kinesin family.</text>
</comment>
<keyword evidence="6" id="KW-0175">Coiled coil</keyword>
<keyword evidence="10" id="KW-1185">Reference proteome</keyword>
<dbReference type="OrthoDB" id="3176171at2759"/>
<dbReference type="GO" id="GO:0008017">
    <property type="term" value="F:microtubule binding"/>
    <property type="evidence" value="ECO:0007669"/>
    <property type="project" value="InterPro"/>
</dbReference>